<gene>
    <name evidence="11" type="ORF">JBS370_LOCUS26198</name>
    <name evidence="10" type="ORF">ZHD862_LOCUS6632</name>
</gene>
<keyword evidence="3 5" id="KW-0378">Hydrolase</keyword>
<name>A0A813YKY3_9BILA</name>
<feature type="active site" evidence="6">
    <location>
        <position position="113"/>
    </location>
</feature>
<feature type="domain" description="Endonuclease/exonuclease/phosphatase" evidence="9">
    <location>
        <begin position="36"/>
        <end position="247"/>
    </location>
</feature>
<dbReference type="InterPro" id="IPR005135">
    <property type="entry name" value="Endo/exonuclease/phosphatase"/>
</dbReference>
<keyword evidence="8" id="KW-0732">Signal</keyword>
<dbReference type="GO" id="GO:0006308">
    <property type="term" value="P:DNA catabolic process"/>
    <property type="evidence" value="ECO:0007669"/>
    <property type="project" value="InterPro"/>
</dbReference>
<feature type="chain" id="PRO_5035683802" description="Deoxyribonuclease" evidence="8">
    <location>
        <begin position="23"/>
        <end position="290"/>
    </location>
</feature>
<evidence type="ECO:0000256" key="6">
    <source>
        <dbReference type="PIRSR" id="PIRSR000988-1"/>
    </source>
</evidence>
<evidence type="ECO:0000313" key="11">
    <source>
        <dbReference type="EMBL" id="CAF3999632.1"/>
    </source>
</evidence>
<evidence type="ECO:0000256" key="2">
    <source>
        <dbReference type="ARBA" id="ARBA00022722"/>
    </source>
</evidence>
<evidence type="ECO:0000256" key="7">
    <source>
        <dbReference type="PIRSR" id="PIRSR000988-2"/>
    </source>
</evidence>
<dbReference type="GO" id="GO:0004530">
    <property type="term" value="F:deoxyribonuclease I activity"/>
    <property type="evidence" value="ECO:0007669"/>
    <property type="project" value="TreeGrafter"/>
</dbReference>
<feature type="signal peptide" evidence="8">
    <location>
        <begin position="1"/>
        <end position="22"/>
    </location>
</feature>
<evidence type="ECO:0000313" key="12">
    <source>
        <dbReference type="Proteomes" id="UP000663864"/>
    </source>
</evidence>
<evidence type="ECO:0000259" key="9">
    <source>
        <dbReference type="Pfam" id="PF03372"/>
    </source>
</evidence>
<accession>A0A813YKY3</accession>
<dbReference type="Pfam" id="PF03372">
    <property type="entry name" value="Exo_endo_phos"/>
    <property type="match status" value="1"/>
</dbReference>
<dbReference type="PANTHER" id="PTHR11371:SF31">
    <property type="entry name" value="EXTRACELLULAR NUCLEASE"/>
    <property type="match status" value="1"/>
</dbReference>
<evidence type="ECO:0000256" key="5">
    <source>
        <dbReference type="PIRNR" id="PIRNR000988"/>
    </source>
</evidence>
<dbReference type="SUPFAM" id="SSF56219">
    <property type="entry name" value="DNase I-like"/>
    <property type="match status" value="1"/>
</dbReference>
<dbReference type="PIRSF" id="PIRSF000988">
    <property type="entry name" value="DNase_I_euk"/>
    <property type="match status" value="1"/>
</dbReference>
<evidence type="ECO:0000313" key="10">
    <source>
        <dbReference type="EMBL" id="CAF0885909.1"/>
    </source>
</evidence>
<dbReference type="EMBL" id="CAJOBD010004563">
    <property type="protein sequence ID" value="CAF3999632.1"/>
    <property type="molecule type" value="Genomic_DNA"/>
</dbReference>
<dbReference type="PRINTS" id="PR00130">
    <property type="entry name" value="DNASEI"/>
</dbReference>
<keyword evidence="4 7" id="KW-1015">Disulfide bond</keyword>
<comment type="caution">
    <text evidence="10">The sequence shown here is derived from an EMBL/GenBank/DDBJ whole genome shotgun (WGS) entry which is preliminary data.</text>
</comment>
<dbReference type="InterPro" id="IPR016202">
    <property type="entry name" value="DNase_I"/>
</dbReference>
<dbReference type="SMART" id="SM00476">
    <property type="entry name" value="DNaseIc"/>
    <property type="match status" value="1"/>
</dbReference>
<dbReference type="Proteomes" id="UP000663836">
    <property type="component" value="Unassembled WGS sequence"/>
</dbReference>
<organism evidence="10 12">
    <name type="scientific">Rotaria sordida</name>
    <dbReference type="NCBI Taxonomy" id="392033"/>
    <lineage>
        <taxon>Eukaryota</taxon>
        <taxon>Metazoa</taxon>
        <taxon>Spiralia</taxon>
        <taxon>Gnathifera</taxon>
        <taxon>Rotifera</taxon>
        <taxon>Eurotatoria</taxon>
        <taxon>Bdelloidea</taxon>
        <taxon>Philodinida</taxon>
        <taxon>Philodinidae</taxon>
        <taxon>Rotaria</taxon>
    </lineage>
</organism>
<dbReference type="InterPro" id="IPR036691">
    <property type="entry name" value="Endo/exonu/phosph_ase_sf"/>
</dbReference>
<evidence type="ECO:0000256" key="1">
    <source>
        <dbReference type="ARBA" id="ARBA00007359"/>
    </source>
</evidence>
<keyword evidence="5" id="KW-0255">Endonuclease</keyword>
<dbReference type="EMBL" id="CAJNOT010000190">
    <property type="protein sequence ID" value="CAF0885909.1"/>
    <property type="molecule type" value="Genomic_DNA"/>
</dbReference>
<evidence type="ECO:0000256" key="8">
    <source>
        <dbReference type="SAM" id="SignalP"/>
    </source>
</evidence>
<reference evidence="10" key="1">
    <citation type="submission" date="2021-02" db="EMBL/GenBank/DDBJ databases">
        <authorList>
            <person name="Nowell W R."/>
        </authorList>
    </citation>
    <scope>NUCLEOTIDE SEQUENCE</scope>
</reference>
<sequence length="290" mass="33961">MYRFVRFITLFILISLLNNTDNLLFKSRLSTIKIGSFNLRRYSLAKATSTNAVNTHISKILQRYDLIFLQEIIDTSNDNQVVNLLLNHIDKKSKIKKYAAIISPPLGSTSYKERLVYLYKKKSSKIKILSSYVYNGSVSKMFERQPFILHIELSSFGKIIFIGTHLKPDSVYDEFRHLRTIIDQLKEKSSIILLGDFNADCSYLNNVKKKEMRNTYFSEFQWLIDDRTETNLLESCSYDRIIVSSGINQWKKVNWKPKTNGTFQFDKKFKLTKKLALQISDHYPVEVDIY</sequence>
<proteinExistence type="inferred from homology"/>
<dbReference type="PROSITE" id="PS00918">
    <property type="entry name" value="DNASE_I_2"/>
    <property type="match status" value="1"/>
</dbReference>
<dbReference type="InterPro" id="IPR033125">
    <property type="entry name" value="DNASE_I_2"/>
</dbReference>
<evidence type="ECO:0000256" key="4">
    <source>
        <dbReference type="ARBA" id="ARBA00023157"/>
    </source>
</evidence>
<dbReference type="PANTHER" id="PTHR11371">
    <property type="entry name" value="DEOXYRIBONUCLEASE"/>
    <property type="match status" value="1"/>
</dbReference>
<dbReference type="Gene3D" id="3.60.10.10">
    <property type="entry name" value="Endonuclease/exonuclease/phosphatase"/>
    <property type="match status" value="1"/>
</dbReference>
<protein>
    <recommendedName>
        <fullName evidence="5">Deoxyribonuclease</fullName>
    </recommendedName>
</protein>
<dbReference type="GO" id="GO:0003677">
    <property type="term" value="F:DNA binding"/>
    <property type="evidence" value="ECO:0007669"/>
    <property type="project" value="TreeGrafter"/>
</dbReference>
<feature type="active site" evidence="6">
    <location>
        <position position="165"/>
    </location>
</feature>
<keyword evidence="2 5" id="KW-0540">Nuclease</keyword>
<dbReference type="GO" id="GO:0005634">
    <property type="term" value="C:nucleus"/>
    <property type="evidence" value="ECO:0007669"/>
    <property type="project" value="TreeGrafter"/>
</dbReference>
<evidence type="ECO:0000256" key="3">
    <source>
        <dbReference type="ARBA" id="ARBA00022801"/>
    </source>
</evidence>
<dbReference type="AlphaFoldDB" id="A0A813YKY3"/>
<dbReference type="Proteomes" id="UP000663864">
    <property type="component" value="Unassembled WGS sequence"/>
</dbReference>
<feature type="disulfide bond" description="Essential for enzymatic activity" evidence="7">
    <location>
        <begin position="201"/>
        <end position="236"/>
    </location>
</feature>
<comment type="similarity">
    <text evidence="1 5">Belongs to the DNase I family.</text>
</comment>